<evidence type="ECO:0000313" key="3">
    <source>
        <dbReference type="Proteomes" id="UP000251341"/>
    </source>
</evidence>
<dbReference type="Proteomes" id="UP000251341">
    <property type="component" value="Unassembled WGS sequence"/>
</dbReference>
<gene>
    <name evidence="2" type="ORF">B9Z44_06705</name>
</gene>
<dbReference type="PROSITE" id="PS51354">
    <property type="entry name" value="GLUTAREDOXIN_2"/>
    <property type="match status" value="1"/>
</dbReference>
<dbReference type="InterPro" id="IPR036249">
    <property type="entry name" value="Thioredoxin-like_sf"/>
</dbReference>
<accession>A0A315ER32</accession>
<evidence type="ECO:0000313" key="2">
    <source>
        <dbReference type="EMBL" id="PUE59288.1"/>
    </source>
</evidence>
<protein>
    <submittedName>
        <fullName evidence="2">Glutaredoxin</fullName>
    </submittedName>
</protein>
<reference evidence="2 3" key="1">
    <citation type="submission" date="2017-04" db="EMBL/GenBank/DDBJ databases">
        <title>Unexpected and diverse lifestyles within the genus Limnohabitans.</title>
        <authorList>
            <person name="Kasalicky V."/>
            <person name="Mehrshad M."/>
            <person name="Andrei S.-A."/>
            <person name="Salcher M."/>
            <person name="Kratochvilova H."/>
            <person name="Simek K."/>
            <person name="Ghai R."/>
        </authorList>
    </citation>
    <scope>NUCLEOTIDE SEQUENCE [LARGE SCALE GENOMIC DNA]</scope>
    <source>
        <strain evidence="2 3">MWH-C5</strain>
    </source>
</reference>
<proteinExistence type="predicted"/>
<keyword evidence="3" id="KW-1185">Reference proteome</keyword>
<dbReference type="CDD" id="cd00570">
    <property type="entry name" value="GST_N_family"/>
    <property type="match status" value="1"/>
</dbReference>
<organism evidence="2 3">
    <name type="scientific">Limnohabitans curvus</name>
    <dbReference type="NCBI Taxonomy" id="323423"/>
    <lineage>
        <taxon>Bacteria</taxon>
        <taxon>Pseudomonadati</taxon>
        <taxon>Pseudomonadota</taxon>
        <taxon>Betaproteobacteria</taxon>
        <taxon>Burkholderiales</taxon>
        <taxon>Comamonadaceae</taxon>
        <taxon>Limnohabitans</taxon>
    </lineage>
</organism>
<dbReference type="Pfam" id="PF13417">
    <property type="entry name" value="GST_N_3"/>
    <property type="match status" value="1"/>
</dbReference>
<feature type="domain" description="GST N-terminal" evidence="1">
    <location>
        <begin position="47"/>
        <end position="131"/>
    </location>
</feature>
<dbReference type="EMBL" id="NESP01000001">
    <property type="protein sequence ID" value="PUE59288.1"/>
    <property type="molecule type" value="Genomic_DNA"/>
</dbReference>
<dbReference type="PROSITE" id="PS50404">
    <property type="entry name" value="GST_NTER"/>
    <property type="match status" value="1"/>
</dbReference>
<dbReference type="SUPFAM" id="SSF52833">
    <property type="entry name" value="Thioredoxin-like"/>
    <property type="match status" value="1"/>
</dbReference>
<dbReference type="AlphaFoldDB" id="A0A315ER32"/>
<dbReference type="RefSeq" id="WP_108359375.1">
    <property type="nucleotide sequence ID" value="NZ_NESP01000001.1"/>
</dbReference>
<evidence type="ECO:0000259" key="1">
    <source>
        <dbReference type="PROSITE" id="PS50404"/>
    </source>
</evidence>
<name>A0A315ER32_9BURK</name>
<sequence length="132" mass="14885">MKPVIRAFFKTLRLVLGPVMLLKERLTQPKGVQRDAAAQAAVELECQSLALYQFNTCPFCIKVRQEMRRLSLPIEKRDAQHNASNRDALLQGSSATKVPCLKITEVNGQTRWLQDSNTIVAYLRERFGTPAA</sequence>
<dbReference type="Gene3D" id="3.40.30.10">
    <property type="entry name" value="Glutaredoxin"/>
    <property type="match status" value="1"/>
</dbReference>
<dbReference type="InterPro" id="IPR004045">
    <property type="entry name" value="Glutathione_S-Trfase_N"/>
</dbReference>
<comment type="caution">
    <text evidence="2">The sequence shown here is derived from an EMBL/GenBank/DDBJ whole genome shotgun (WGS) entry which is preliminary data.</text>
</comment>